<feature type="compositionally biased region" description="Pro residues" evidence="6">
    <location>
        <begin position="142"/>
        <end position="155"/>
    </location>
</feature>
<dbReference type="Pfam" id="PF13450">
    <property type="entry name" value="NAD_binding_8"/>
    <property type="match status" value="1"/>
</dbReference>
<dbReference type="InterPro" id="IPR000172">
    <property type="entry name" value="GMC_OxRdtase_N"/>
</dbReference>
<dbReference type="eggNOG" id="COG2303">
    <property type="taxonomic scope" value="Bacteria"/>
</dbReference>
<dbReference type="PANTHER" id="PTHR42784">
    <property type="entry name" value="PYRANOSE 2-OXIDASE"/>
    <property type="match status" value="1"/>
</dbReference>
<organism evidence="9 10">
    <name type="scientific">Paracoccus aminophilus JCM 7686</name>
    <dbReference type="NCBI Taxonomy" id="1367847"/>
    <lineage>
        <taxon>Bacteria</taxon>
        <taxon>Pseudomonadati</taxon>
        <taxon>Pseudomonadota</taxon>
        <taxon>Alphaproteobacteria</taxon>
        <taxon>Rhodobacterales</taxon>
        <taxon>Paracoccaceae</taxon>
        <taxon>Paracoccus</taxon>
    </lineage>
</organism>
<dbReference type="HOGENOM" id="CLU_008878_4_1_5"/>
<feature type="domain" description="Glucose-methanol-choline oxidoreductase C-terminal" evidence="8">
    <location>
        <begin position="432"/>
        <end position="488"/>
    </location>
</feature>
<reference evidence="9 10" key="1">
    <citation type="journal article" date="2014" name="BMC Genomics">
        <title>Architecture and functions of a multipartite genome of the methylotrophic bacterium Paracoccus aminophilus JCM 7686, containing primary and secondary chromids.</title>
        <authorList>
            <person name="Dziewit L."/>
            <person name="Czarnecki J."/>
            <person name="Wibberg D."/>
            <person name="Radlinska M."/>
            <person name="Mrozek P."/>
            <person name="Szymczak M."/>
            <person name="Schluter A."/>
            <person name="Puhler A."/>
            <person name="Bartosik D."/>
        </authorList>
    </citation>
    <scope>NUCLEOTIDE SEQUENCE [LARGE SCALE GENOMIC DNA]</scope>
    <source>
        <strain evidence="9">JCM 7686</strain>
    </source>
</reference>
<keyword evidence="4" id="KW-0274">FAD</keyword>
<dbReference type="RefSeq" id="WP_020950594.1">
    <property type="nucleotide sequence ID" value="NC_022041.1"/>
</dbReference>
<dbReference type="InterPro" id="IPR051473">
    <property type="entry name" value="P2Ox-like"/>
</dbReference>
<protein>
    <submittedName>
        <fullName evidence="9">Glucose-methanol-choline oxidoreductase</fullName>
    </submittedName>
</protein>
<evidence type="ECO:0000256" key="1">
    <source>
        <dbReference type="ARBA" id="ARBA00001974"/>
    </source>
</evidence>
<dbReference type="EMBL" id="CP006650">
    <property type="protein sequence ID" value="AGT08956.1"/>
    <property type="molecule type" value="Genomic_DNA"/>
</dbReference>
<gene>
    <name evidence="9" type="ORF">JCM7686_18255</name>
</gene>
<evidence type="ECO:0000259" key="8">
    <source>
        <dbReference type="Pfam" id="PF05199"/>
    </source>
</evidence>
<dbReference type="InterPro" id="IPR007867">
    <property type="entry name" value="GMC_OxRtase_C"/>
</dbReference>
<comment type="similarity">
    <text evidence="2">Belongs to the GMC oxidoreductase family.</text>
</comment>
<accession>S5YUR0</accession>
<evidence type="ECO:0000313" key="10">
    <source>
        <dbReference type="Proteomes" id="UP000015480"/>
    </source>
</evidence>
<dbReference type="Pfam" id="PF00732">
    <property type="entry name" value="GMC_oxred_N"/>
    <property type="match status" value="1"/>
</dbReference>
<keyword evidence="5" id="KW-0560">Oxidoreductase</keyword>
<keyword evidence="10" id="KW-1185">Reference proteome</keyword>
<proteinExistence type="inferred from homology"/>
<comment type="cofactor">
    <cofactor evidence="1">
        <name>FAD</name>
        <dbReference type="ChEBI" id="CHEBI:57692"/>
    </cofactor>
</comment>
<keyword evidence="3" id="KW-0285">Flavoprotein</keyword>
<dbReference type="Pfam" id="PF05199">
    <property type="entry name" value="GMC_oxred_C"/>
    <property type="match status" value="1"/>
</dbReference>
<evidence type="ECO:0000313" key="9">
    <source>
        <dbReference type="EMBL" id="AGT08956.1"/>
    </source>
</evidence>
<feature type="domain" description="Glucose-methanol-choline oxidoreductase N-terminal" evidence="7">
    <location>
        <begin position="201"/>
        <end position="299"/>
    </location>
</feature>
<dbReference type="PATRIC" id="fig|1367847.3.peg.1841"/>
<dbReference type="SUPFAM" id="SSF51905">
    <property type="entry name" value="FAD/NAD(P)-binding domain"/>
    <property type="match status" value="1"/>
</dbReference>
<dbReference type="InterPro" id="IPR036188">
    <property type="entry name" value="FAD/NAD-bd_sf"/>
</dbReference>
<feature type="region of interest" description="Disordered" evidence="6">
    <location>
        <begin position="134"/>
        <end position="157"/>
    </location>
</feature>
<evidence type="ECO:0000256" key="6">
    <source>
        <dbReference type="SAM" id="MobiDB-lite"/>
    </source>
</evidence>
<dbReference type="GO" id="GO:0050660">
    <property type="term" value="F:flavin adenine dinucleotide binding"/>
    <property type="evidence" value="ECO:0007669"/>
    <property type="project" value="InterPro"/>
</dbReference>
<dbReference type="AlphaFoldDB" id="S5YUR0"/>
<evidence type="ECO:0000256" key="4">
    <source>
        <dbReference type="ARBA" id="ARBA00022827"/>
    </source>
</evidence>
<name>S5YUR0_PARAH</name>
<dbReference type="STRING" id="1367847.JCM7686_18255"/>
<evidence type="ECO:0000256" key="2">
    <source>
        <dbReference type="ARBA" id="ARBA00010790"/>
    </source>
</evidence>
<dbReference type="Proteomes" id="UP000015480">
    <property type="component" value="Chromosome"/>
</dbReference>
<dbReference type="Gene3D" id="3.50.50.60">
    <property type="entry name" value="FAD/NAD(P)-binding domain"/>
    <property type="match status" value="2"/>
</dbReference>
<dbReference type="GO" id="GO:0016614">
    <property type="term" value="F:oxidoreductase activity, acting on CH-OH group of donors"/>
    <property type="evidence" value="ECO:0007669"/>
    <property type="project" value="InterPro"/>
</dbReference>
<dbReference type="PANTHER" id="PTHR42784:SF1">
    <property type="entry name" value="PYRANOSE 2-OXIDASE"/>
    <property type="match status" value="1"/>
</dbReference>
<dbReference type="OrthoDB" id="9798604at2"/>
<sequence length="512" mass="55519">MNTDCDVIIIGSGIGGATLAAALAPSGASILILERGAYLPDSPEARDDVAIFERGHYRSSEEWLGADGKSFLPGNYYYVGGNSKFFGAVMYRYRAEDFLPRQHLRGSSPGWDLTYAEMEPWYARAEALFRVRGTASEDPTEPPRSGPYPFPPVPDEPALRQVRDRLRKAGVHPSSLPLAIDIEAWLQRGQTGWDGFPNTGTGKIDAEVGPLAEALTYPNVRLMTGAQVIRLETDPEGQRVSAAIIRQNGRETRLSARHFAVAAGAVQSAALLLRSANAAHPKGLANRSDQLGRNFMNHNTSAMITINPLIRNDSTYQKTLCFNDFYNDDATARAPLGNVQLLGRITGNILKAQVPALPRALARVIANRAFGWFLTSEDLPNPDSRVLVRGDQIVVDWQRSNMDAHHALIARTKQVMRRAGFPLVLVRTFGNKTTSHQCGTARLGASSKHSVVTPDCRSHDLPNLWITDASVLPTSAAVNPALTIAALALKAGKALSEELQRMPGQAAAESGA</sequence>
<evidence type="ECO:0000256" key="5">
    <source>
        <dbReference type="ARBA" id="ARBA00023002"/>
    </source>
</evidence>
<evidence type="ECO:0000256" key="3">
    <source>
        <dbReference type="ARBA" id="ARBA00022630"/>
    </source>
</evidence>
<dbReference type="KEGG" id="pami:JCM7686_18255"/>
<evidence type="ECO:0000259" key="7">
    <source>
        <dbReference type="Pfam" id="PF00732"/>
    </source>
</evidence>